<sequence length="452" mass="51691">MLHANAVLRSQVAQVALEISAMDTALEEKRAELKRLQHQLDAVTYPVLSLPPEITSEIFKQCLPTFRSQPDGIDPMQAPLLVSHVCSQWRQIALSTPALWKDSLDIDLALRRRLGSNIVDTWLARAQQCPLSVRIQGPGYDYDEDSIRFFERFRRHVSRMEFLDLDLYPAVFPEKTWPIEFPLLRKLSILTADYEVPHDLAKMFGNVPQLSQVRLARFPAEIATLPWEQFQKFTGEFYELSQCLDALRLMPNIVECTFSVHETRVGNNGHDMVSHSKIRTFTLSQSIPLDETEDHPRSAQLLAFITLPNLEILELLDIEGYDAHILASFLGRGSPPLKQIVLRPHLGSGQTDLILDMAPLREPRFKYLEIWYPEKGFVSRFFECFGQDSGFLPGLEKLSFYCRGRKSRKKEASQRDVLLSAAESFNSRKALTGVNQLLVLRARRAETTPVER</sequence>
<protein>
    <recommendedName>
        <fullName evidence="3">F-box domain-containing protein</fullName>
    </recommendedName>
</protein>
<proteinExistence type="predicted"/>
<organism evidence="1 2">
    <name type="scientific">Roridomyces roridus</name>
    <dbReference type="NCBI Taxonomy" id="1738132"/>
    <lineage>
        <taxon>Eukaryota</taxon>
        <taxon>Fungi</taxon>
        <taxon>Dikarya</taxon>
        <taxon>Basidiomycota</taxon>
        <taxon>Agaricomycotina</taxon>
        <taxon>Agaricomycetes</taxon>
        <taxon>Agaricomycetidae</taxon>
        <taxon>Agaricales</taxon>
        <taxon>Marasmiineae</taxon>
        <taxon>Mycenaceae</taxon>
        <taxon>Roridomyces</taxon>
    </lineage>
</organism>
<keyword evidence="2" id="KW-1185">Reference proteome</keyword>
<reference evidence="1" key="1">
    <citation type="submission" date="2023-03" db="EMBL/GenBank/DDBJ databases">
        <title>Massive genome expansion in bonnet fungi (Mycena s.s.) driven by repeated elements and novel gene families across ecological guilds.</title>
        <authorList>
            <consortium name="Lawrence Berkeley National Laboratory"/>
            <person name="Harder C.B."/>
            <person name="Miyauchi S."/>
            <person name="Viragh M."/>
            <person name="Kuo A."/>
            <person name="Thoen E."/>
            <person name="Andreopoulos B."/>
            <person name="Lu D."/>
            <person name="Skrede I."/>
            <person name="Drula E."/>
            <person name="Henrissat B."/>
            <person name="Morin E."/>
            <person name="Kohler A."/>
            <person name="Barry K."/>
            <person name="LaButti K."/>
            <person name="Morin E."/>
            <person name="Salamov A."/>
            <person name="Lipzen A."/>
            <person name="Mereny Z."/>
            <person name="Hegedus B."/>
            <person name="Baldrian P."/>
            <person name="Stursova M."/>
            <person name="Weitz H."/>
            <person name="Taylor A."/>
            <person name="Grigoriev I.V."/>
            <person name="Nagy L.G."/>
            <person name="Martin F."/>
            <person name="Kauserud H."/>
        </authorList>
    </citation>
    <scope>NUCLEOTIDE SEQUENCE</scope>
    <source>
        <strain evidence="1">9284</strain>
    </source>
</reference>
<evidence type="ECO:0000313" key="1">
    <source>
        <dbReference type="EMBL" id="KAJ7639263.1"/>
    </source>
</evidence>
<accession>A0AAD7C5F9</accession>
<dbReference type="Proteomes" id="UP001221142">
    <property type="component" value="Unassembled WGS sequence"/>
</dbReference>
<name>A0AAD7C5F9_9AGAR</name>
<comment type="caution">
    <text evidence="1">The sequence shown here is derived from an EMBL/GenBank/DDBJ whole genome shotgun (WGS) entry which is preliminary data.</text>
</comment>
<evidence type="ECO:0008006" key="3">
    <source>
        <dbReference type="Google" id="ProtNLM"/>
    </source>
</evidence>
<dbReference type="AlphaFoldDB" id="A0AAD7C5F9"/>
<dbReference type="Gene3D" id="1.20.1280.50">
    <property type="match status" value="1"/>
</dbReference>
<evidence type="ECO:0000313" key="2">
    <source>
        <dbReference type="Proteomes" id="UP001221142"/>
    </source>
</evidence>
<dbReference type="EMBL" id="JARKIF010000005">
    <property type="protein sequence ID" value="KAJ7639263.1"/>
    <property type="molecule type" value="Genomic_DNA"/>
</dbReference>
<gene>
    <name evidence="1" type="ORF">FB45DRAFT_1055414</name>
</gene>